<dbReference type="KEGG" id="tpal:117649175"/>
<proteinExistence type="inferred from homology"/>
<evidence type="ECO:0000256" key="2">
    <source>
        <dbReference type="ARBA" id="ARBA00008332"/>
    </source>
</evidence>
<comment type="similarity">
    <text evidence="2">Belongs to the MLF family.</text>
</comment>
<evidence type="ECO:0000256" key="4">
    <source>
        <dbReference type="ARBA" id="ARBA00022553"/>
    </source>
</evidence>
<accession>A0A6P8ZAD8</accession>
<dbReference type="CTD" id="36750"/>
<evidence type="ECO:0000256" key="3">
    <source>
        <dbReference type="ARBA" id="ARBA00022490"/>
    </source>
</evidence>
<dbReference type="RefSeq" id="XP_034247561.1">
    <property type="nucleotide sequence ID" value="XM_034391670.1"/>
</dbReference>
<evidence type="ECO:0000256" key="1">
    <source>
        <dbReference type="ARBA" id="ARBA00004496"/>
    </source>
</evidence>
<feature type="region of interest" description="Disordered" evidence="5">
    <location>
        <begin position="274"/>
        <end position="359"/>
    </location>
</feature>
<reference evidence="7" key="1">
    <citation type="submission" date="2025-08" db="UniProtKB">
        <authorList>
            <consortium name="RefSeq"/>
        </authorList>
    </citation>
    <scope>IDENTIFICATION</scope>
    <source>
        <tissue evidence="7">Total insect</tissue>
    </source>
</reference>
<dbReference type="OrthoDB" id="8707547at2759"/>
<sequence length="359" mass="39606">MMGMGDPDDDPFYGSMRTMDNMINSMFNDPFGMMNGLMGGHRVPGHAHQRVRSNPNQMTQLSPMGQMNQMSPFGGMFGGGLFGGGMMGGGMLGFPPMNNLFDNMSSFSNDPNCHSFSSSTVMTMSSGPNGQPQVYQASSTTRSAPGGIKETKKTVCDSRSGVKKMAIGHHIGDRAHIIEREKNVYTGKQEQRVDLVNLDEDEAPVFNREWEEKTGTVGVGAVTYGRSNGSRYQDQLALPSTAPVSPSTTSSLRAKARAAARARRSQLSLACPSRVEITEVTDDDDNADATSPSQERSASPIIEYPSSSNSQPRREGKERERYHPQGRTHIQEHQEGSRKRDLEDDHEERRRHHKSRKPY</sequence>
<feature type="compositionally biased region" description="Basic and acidic residues" evidence="5">
    <location>
        <begin position="312"/>
        <end position="343"/>
    </location>
</feature>
<feature type="compositionally biased region" description="Basic residues" evidence="5">
    <location>
        <begin position="349"/>
        <end position="359"/>
    </location>
</feature>
<feature type="compositionally biased region" description="Polar residues" evidence="5">
    <location>
        <begin position="288"/>
        <end position="297"/>
    </location>
</feature>
<feature type="region of interest" description="Disordered" evidence="5">
    <location>
        <begin position="120"/>
        <end position="157"/>
    </location>
</feature>
<keyword evidence="3" id="KW-0963">Cytoplasm</keyword>
<dbReference type="AlphaFoldDB" id="A0A6P8ZAD8"/>
<protein>
    <submittedName>
        <fullName evidence="7">Myeloid leukemia factor 2 isoform X1</fullName>
    </submittedName>
</protein>
<comment type="subcellular location">
    <subcellularLocation>
        <location evidence="1">Cytoplasm</location>
    </subcellularLocation>
</comment>
<dbReference type="Proteomes" id="UP000515158">
    <property type="component" value="Unplaced"/>
</dbReference>
<name>A0A6P8ZAD8_THRPL</name>
<evidence type="ECO:0000313" key="7">
    <source>
        <dbReference type="RefSeq" id="XP_034247561.1"/>
    </source>
</evidence>
<evidence type="ECO:0000313" key="6">
    <source>
        <dbReference type="Proteomes" id="UP000515158"/>
    </source>
</evidence>
<feature type="compositionally biased region" description="Polar residues" evidence="5">
    <location>
        <begin position="127"/>
        <end position="143"/>
    </location>
</feature>
<dbReference type="Pfam" id="PF10248">
    <property type="entry name" value="Mlf1IP"/>
    <property type="match status" value="1"/>
</dbReference>
<dbReference type="InParanoid" id="A0A6P8ZAD8"/>
<gene>
    <name evidence="7" type="primary">LOC117649175</name>
</gene>
<dbReference type="GeneID" id="117649175"/>
<organism evidence="7">
    <name type="scientific">Thrips palmi</name>
    <name type="common">Melon thrips</name>
    <dbReference type="NCBI Taxonomy" id="161013"/>
    <lineage>
        <taxon>Eukaryota</taxon>
        <taxon>Metazoa</taxon>
        <taxon>Ecdysozoa</taxon>
        <taxon>Arthropoda</taxon>
        <taxon>Hexapoda</taxon>
        <taxon>Insecta</taxon>
        <taxon>Pterygota</taxon>
        <taxon>Neoptera</taxon>
        <taxon>Paraneoptera</taxon>
        <taxon>Thysanoptera</taxon>
        <taxon>Terebrantia</taxon>
        <taxon>Thripoidea</taxon>
        <taxon>Thripidae</taxon>
        <taxon>Thrips</taxon>
    </lineage>
</organism>
<evidence type="ECO:0000256" key="5">
    <source>
        <dbReference type="SAM" id="MobiDB-lite"/>
    </source>
</evidence>
<dbReference type="GO" id="GO:0005737">
    <property type="term" value="C:cytoplasm"/>
    <property type="evidence" value="ECO:0007669"/>
    <property type="project" value="UniProtKB-SubCell"/>
</dbReference>
<dbReference type="InterPro" id="IPR019376">
    <property type="entry name" value="Myeloid_leukemia_factor"/>
</dbReference>
<dbReference type="PANTHER" id="PTHR13105">
    <property type="entry name" value="MYELOID LEUKEMIA FACTOR"/>
    <property type="match status" value="1"/>
</dbReference>
<keyword evidence="4" id="KW-0597">Phosphoprotein</keyword>
<keyword evidence="6" id="KW-1185">Reference proteome</keyword>